<evidence type="ECO:0000313" key="4">
    <source>
        <dbReference type="Proteomes" id="UP001500067"/>
    </source>
</evidence>
<evidence type="ECO:0008006" key="5">
    <source>
        <dbReference type="Google" id="ProtNLM"/>
    </source>
</evidence>
<protein>
    <recommendedName>
        <fullName evidence="5">Toxin-antitoxin system antitoxin component, TIGR02293 family</fullName>
    </recommendedName>
</protein>
<dbReference type="Pfam" id="PF20432">
    <property type="entry name" value="Xre-like-HTH"/>
    <property type="match status" value="1"/>
</dbReference>
<dbReference type="Proteomes" id="UP001500067">
    <property type="component" value="Unassembled WGS sequence"/>
</dbReference>
<proteinExistence type="predicted"/>
<gene>
    <name evidence="3" type="ORF">GCM10023093_26690</name>
</gene>
<dbReference type="Pfam" id="PF09722">
    <property type="entry name" value="Xre_MbcA_ParS_C"/>
    <property type="match status" value="1"/>
</dbReference>
<evidence type="ECO:0000313" key="3">
    <source>
        <dbReference type="EMBL" id="GAA4468654.1"/>
    </source>
</evidence>
<dbReference type="InterPro" id="IPR046847">
    <property type="entry name" value="Xre-like_HTH"/>
</dbReference>
<keyword evidence="4" id="KW-1185">Reference proteome</keyword>
<evidence type="ECO:0000259" key="1">
    <source>
        <dbReference type="Pfam" id="PF09722"/>
    </source>
</evidence>
<reference evidence="4" key="1">
    <citation type="journal article" date="2019" name="Int. J. Syst. Evol. Microbiol.">
        <title>The Global Catalogue of Microorganisms (GCM) 10K type strain sequencing project: providing services to taxonomists for standard genome sequencing and annotation.</title>
        <authorList>
            <consortium name="The Broad Institute Genomics Platform"/>
            <consortium name="The Broad Institute Genome Sequencing Center for Infectious Disease"/>
            <person name="Wu L."/>
            <person name="Ma J."/>
        </authorList>
    </citation>
    <scope>NUCLEOTIDE SEQUENCE [LARGE SCALE GENOMIC DNA]</scope>
    <source>
        <strain evidence="4">JCM 32105</strain>
    </source>
</reference>
<evidence type="ECO:0000259" key="2">
    <source>
        <dbReference type="Pfam" id="PF20432"/>
    </source>
</evidence>
<dbReference type="NCBIfam" id="TIGR02293">
    <property type="entry name" value="TAS_TIGR02293"/>
    <property type="match status" value="1"/>
</dbReference>
<feature type="domain" description="Antitoxin Xre/MbcA/ParS-like toxin-binding" evidence="1">
    <location>
        <begin position="148"/>
        <end position="197"/>
    </location>
</feature>
<name>A0ABP8NNC2_9BACT</name>
<dbReference type="InterPro" id="IPR024467">
    <property type="entry name" value="Xre/MbcA/ParS-like_toxin-bd"/>
</dbReference>
<feature type="domain" description="Antitoxin Xre-like helix-turn-helix" evidence="2">
    <location>
        <begin position="82"/>
        <end position="142"/>
    </location>
</feature>
<organism evidence="3 4">
    <name type="scientific">Nemorincola caseinilytica</name>
    <dbReference type="NCBI Taxonomy" id="2054315"/>
    <lineage>
        <taxon>Bacteria</taxon>
        <taxon>Pseudomonadati</taxon>
        <taxon>Bacteroidota</taxon>
        <taxon>Chitinophagia</taxon>
        <taxon>Chitinophagales</taxon>
        <taxon>Chitinophagaceae</taxon>
        <taxon>Nemorincola</taxon>
    </lineage>
</organism>
<dbReference type="InterPro" id="IPR011979">
    <property type="entry name" value="Antitox_Xre"/>
</dbReference>
<comment type="caution">
    <text evidence="3">The sequence shown here is derived from an EMBL/GenBank/DDBJ whole genome shotgun (WGS) entry which is preliminary data.</text>
</comment>
<sequence length="200" mass="22821">MVKNFYYQTNVRKFVTNVIFMAGDKKQKEAKEYKTTEEETTSYLSEPFASYGSMPFNAAVRTVGIMGMGGKKDFATVKSESDLINLIRTGIPRQAMDNLMVVADLSLNEMAAIVHTSDRTLRRYTPDQKLSQEQSERMIEMAKLYSRGEEVLGSLGEFRQWMDTELHTFGNKRPKEFLDTSLGITMIMEELGRIQHGIFA</sequence>
<dbReference type="EMBL" id="BAABFA010000019">
    <property type="protein sequence ID" value="GAA4468654.1"/>
    <property type="molecule type" value="Genomic_DNA"/>
</dbReference>
<accession>A0ABP8NNC2</accession>